<evidence type="ECO:0000256" key="5">
    <source>
        <dbReference type="ARBA" id="ARBA00022576"/>
    </source>
</evidence>
<dbReference type="PANTHER" id="PTHR42885:SF2">
    <property type="entry name" value="HISTIDINOL-PHOSPHATE AMINOTRANSFERASE"/>
    <property type="match status" value="1"/>
</dbReference>
<reference evidence="13 14" key="1">
    <citation type="submission" date="2016-01" db="EMBL/GenBank/DDBJ databases">
        <title>Genome sequence of the yeast Holleya sinecauda.</title>
        <authorList>
            <person name="Dietrich F.S."/>
        </authorList>
    </citation>
    <scope>NUCLEOTIDE SEQUENCE [LARGE SCALE GENOMIC DNA]</scope>
    <source>
        <strain evidence="13 14">ATCC 58844</strain>
    </source>
</reference>
<evidence type="ECO:0000256" key="4">
    <source>
        <dbReference type="ARBA" id="ARBA00012748"/>
    </source>
</evidence>
<evidence type="ECO:0000313" key="13">
    <source>
        <dbReference type="EMBL" id="AMD21528.1"/>
    </source>
</evidence>
<evidence type="ECO:0000256" key="7">
    <source>
        <dbReference type="ARBA" id="ARBA00022679"/>
    </source>
</evidence>
<keyword evidence="9" id="KW-0368">Histidine biosynthesis</keyword>
<keyword evidence="6" id="KW-0028">Amino-acid biosynthesis</keyword>
<dbReference type="Gene3D" id="3.40.640.10">
    <property type="entry name" value="Type I PLP-dependent aspartate aminotransferase-like (Major domain)"/>
    <property type="match status" value="1"/>
</dbReference>
<keyword evidence="5" id="KW-0032">Aminotransferase</keyword>
<dbReference type="InterPro" id="IPR001917">
    <property type="entry name" value="Aminotrans_II_pyridoxalP_BS"/>
</dbReference>
<organism evidence="13 14">
    <name type="scientific">Eremothecium sinecaudum</name>
    <dbReference type="NCBI Taxonomy" id="45286"/>
    <lineage>
        <taxon>Eukaryota</taxon>
        <taxon>Fungi</taxon>
        <taxon>Dikarya</taxon>
        <taxon>Ascomycota</taxon>
        <taxon>Saccharomycotina</taxon>
        <taxon>Saccharomycetes</taxon>
        <taxon>Saccharomycetales</taxon>
        <taxon>Saccharomycetaceae</taxon>
        <taxon>Eremothecium</taxon>
    </lineage>
</organism>
<comment type="catalytic activity">
    <reaction evidence="11">
        <text>L-histidinol phosphate + 2-oxoglutarate = 3-(imidazol-4-yl)-2-oxopropyl phosphate + L-glutamate</text>
        <dbReference type="Rhea" id="RHEA:23744"/>
        <dbReference type="ChEBI" id="CHEBI:16810"/>
        <dbReference type="ChEBI" id="CHEBI:29985"/>
        <dbReference type="ChEBI" id="CHEBI:57766"/>
        <dbReference type="ChEBI" id="CHEBI:57980"/>
        <dbReference type="EC" id="2.6.1.9"/>
    </reaction>
</comment>
<evidence type="ECO:0000256" key="3">
    <source>
        <dbReference type="ARBA" id="ARBA00008392"/>
    </source>
</evidence>
<dbReference type="AlphaFoldDB" id="A0A109UZY9"/>
<dbReference type="InterPro" id="IPR004839">
    <property type="entry name" value="Aminotransferase_I/II_large"/>
</dbReference>
<dbReference type="Pfam" id="PF00155">
    <property type="entry name" value="Aminotran_1_2"/>
    <property type="match status" value="1"/>
</dbReference>
<feature type="domain" description="Aminotransferase class I/classII large" evidence="12">
    <location>
        <begin position="30"/>
        <end position="375"/>
    </location>
</feature>
<keyword evidence="8" id="KW-0663">Pyridoxal phosphate</keyword>
<dbReference type="GeneID" id="28724818"/>
<dbReference type="GO" id="GO:0000105">
    <property type="term" value="P:L-histidine biosynthetic process"/>
    <property type="evidence" value="ECO:0007669"/>
    <property type="project" value="UniProtKB-KW"/>
</dbReference>
<dbReference type="Gene3D" id="3.90.1150.10">
    <property type="entry name" value="Aspartate Aminotransferase, domain 1"/>
    <property type="match status" value="1"/>
</dbReference>
<dbReference type="GO" id="GO:0004400">
    <property type="term" value="F:histidinol-phosphate transaminase activity"/>
    <property type="evidence" value="ECO:0007669"/>
    <property type="project" value="UniProtKB-EC"/>
</dbReference>
<evidence type="ECO:0000313" key="14">
    <source>
        <dbReference type="Proteomes" id="UP000243052"/>
    </source>
</evidence>
<gene>
    <name evidence="13" type="ORF">AW171_hschr63483</name>
</gene>
<dbReference type="PROSITE" id="PS00599">
    <property type="entry name" value="AA_TRANSFER_CLASS_2"/>
    <property type="match status" value="1"/>
</dbReference>
<dbReference type="EMBL" id="CP014246">
    <property type="protein sequence ID" value="AMD21528.1"/>
    <property type="molecule type" value="Genomic_DNA"/>
</dbReference>
<evidence type="ECO:0000256" key="10">
    <source>
        <dbReference type="ARBA" id="ARBA00030262"/>
    </source>
</evidence>
<dbReference type="NCBIfam" id="TIGR01141">
    <property type="entry name" value="hisC"/>
    <property type="match status" value="1"/>
</dbReference>
<dbReference type="CDD" id="cd00609">
    <property type="entry name" value="AAT_like"/>
    <property type="match status" value="1"/>
</dbReference>
<comment type="pathway">
    <text evidence="2">Amino-acid biosynthesis; L-histidine biosynthesis; L-histidine from 5-phospho-alpha-D-ribose 1-diphosphate: step 7/9.</text>
</comment>
<evidence type="ECO:0000259" key="12">
    <source>
        <dbReference type="Pfam" id="PF00155"/>
    </source>
</evidence>
<keyword evidence="7" id="KW-0808">Transferase</keyword>
<dbReference type="RefSeq" id="XP_017988524.1">
    <property type="nucleotide sequence ID" value="XM_018133350.1"/>
</dbReference>
<protein>
    <recommendedName>
        <fullName evidence="4">histidinol-phosphate transaminase</fullName>
        <ecNumber evidence="4">2.6.1.9</ecNumber>
    </recommendedName>
    <alternativeName>
        <fullName evidence="10">Imidazole acetol-phosphate transaminase</fullName>
    </alternativeName>
</protein>
<dbReference type="Proteomes" id="UP000243052">
    <property type="component" value="Chromosome vi"/>
</dbReference>
<dbReference type="InterPro" id="IPR015424">
    <property type="entry name" value="PyrdxlP-dep_Trfase"/>
</dbReference>
<dbReference type="STRING" id="45286.A0A109UZY9"/>
<evidence type="ECO:0000256" key="2">
    <source>
        <dbReference type="ARBA" id="ARBA00005011"/>
    </source>
</evidence>
<evidence type="ECO:0000256" key="1">
    <source>
        <dbReference type="ARBA" id="ARBA00001933"/>
    </source>
</evidence>
<sequence>MTFNLSVVIRPNILTLQPYVCARDDFSEGILLDANENAFGPNIADVKEGSSLHRYPDPRQNELKSLMAKYRNETSGLNQDGIAPLKPENFCLGVGSDESIDLLIRATCIPGKDKILLLPPTYGMYSVCAALNDVECVRCALETADNFYQVNVEKILEILNADSSIKLVFITSPGNPTGACIETSQIEQILNGWTNGLVVVDEAYIDFASPSRSAALLANKYPNVAVLQTLSKSFGLAGIRLGFTITSCDIARILNNMKAPYNISTVTSELATKALQPENIVMMESNVRKINTEKLRVLKALTALENVEDQHVGGLDANFLLLRLKTCDNVVAKKLCINLATKSGVVIRYRGGEHGCQGCVRITIGTKEENDIMIEEFSRRLAELVE</sequence>
<evidence type="ECO:0000256" key="9">
    <source>
        <dbReference type="ARBA" id="ARBA00023102"/>
    </source>
</evidence>
<evidence type="ECO:0000256" key="11">
    <source>
        <dbReference type="ARBA" id="ARBA00047481"/>
    </source>
</evidence>
<dbReference type="InterPro" id="IPR015421">
    <property type="entry name" value="PyrdxlP-dep_Trfase_major"/>
</dbReference>
<comment type="cofactor">
    <cofactor evidence="1">
        <name>pyridoxal 5'-phosphate</name>
        <dbReference type="ChEBI" id="CHEBI:597326"/>
    </cofactor>
</comment>
<proteinExistence type="inferred from homology"/>
<dbReference type="HAMAP" id="MF_01023">
    <property type="entry name" value="HisC_aminotrans_2"/>
    <property type="match status" value="1"/>
</dbReference>
<evidence type="ECO:0000256" key="6">
    <source>
        <dbReference type="ARBA" id="ARBA00022605"/>
    </source>
</evidence>
<dbReference type="SUPFAM" id="SSF53383">
    <property type="entry name" value="PLP-dependent transferases"/>
    <property type="match status" value="1"/>
</dbReference>
<dbReference type="InterPro" id="IPR015422">
    <property type="entry name" value="PyrdxlP-dep_Trfase_small"/>
</dbReference>
<dbReference type="GO" id="GO:0030170">
    <property type="term" value="F:pyridoxal phosphate binding"/>
    <property type="evidence" value="ECO:0007669"/>
    <property type="project" value="InterPro"/>
</dbReference>
<evidence type="ECO:0000256" key="8">
    <source>
        <dbReference type="ARBA" id="ARBA00022898"/>
    </source>
</evidence>
<keyword evidence="14" id="KW-1185">Reference proteome</keyword>
<dbReference type="InterPro" id="IPR005861">
    <property type="entry name" value="HisP_aminotrans"/>
</dbReference>
<accession>A0A109UZY9</accession>
<name>A0A109UZY9_9SACH</name>
<dbReference type="EC" id="2.6.1.9" evidence="4"/>
<dbReference type="PANTHER" id="PTHR42885">
    <property type="entry name" value="HISTIDINOL-PHOSPHATE AMINOTRANSFERASE-RELATED"/>
    <property type="match status" value="1"/>
</dbReference>
<dbReference type="OrthoDB" id="2015537at2759"/>
<comment type="similarity">
    <text evidence="3">Belongs to the class-II pyridoxal-phosphate-dependent aminotransferase family.</text>
</comment>